<dbReference type="EMBL" id="LAZR01008076">
    <property type="protein sequence ID" value="KKM81112.1"/>
    <property type="molecule type" value="Genomic_DNA"/>
</dbReference>
<dbReference type="AlphaFoldDB" id="A0A0F9NIE5"/>
<protein>
    <submittedName>
        <fullName evidence="2">Uncharacterized protein</fullName>
    </submittedName>
</protein>
<feature type="region of interest" description="Disordered" evidence="1">
    <location>
        <begin position="36"/>
        <end position="56"/>
    </location>
</feature>
<sequence length="95" mass="10415">MTSCPRCGSEKVVVDTTKDGHPYLRDYGQPHRLTCTVNKSKTHGTGKARPKVSPVRKELESLGLSAEEADKIIKAHPRASDDELVMAALKEKGQE</sequence>
<evidence type="ECO:0000313" key="2">
    <source>
        <dbReference type="EMBL" id="KKM81112.1"/>
    </source>
</evidence>
<accession>A0A0F9NIE5</accession>
<gene>
    <name evidence="2" type="ORF">LCGC14_1333170</name>
</gene>
<proteinExistence type="predicted"/>
<evidence type="ECO:0000256" key="1">
    <source>
        <dbReference type="SAM" id="MobiDB-lite"/>
    </source>
</evidence>
<comment type="caution">
    <text evidence="2">The sequence shown here is derived from an EMBL/GenBank/DDBJ whole genome shotgun (WGS) entry which is preliminary data.</text>
</comment>
<name>A0A0F9NIE5_9ZZZZ</name>
<reference evidence="2" key="1">
    <citation type="journal article" date="2015" name="Nature">
        <title>Complex archaea that bridge the gap between prokaryotes and eukaryotes.</title>
        <authorList>
            <person name="Spang A."/>
            <person name="Saw J.H."/>
            <person name="Jorgensen S.L."/>
            <person name="Zaremba-Niedzwiedzka K."/>
            <person name="Martijn J."/>
            <person name="Lind A.E."/>
            <person name="van Eijk R."/>
            <person name="Schleper C."/>
            <person name="Guy L."/>
            <person name="Ettema T.J."/>
        </authorList>
    </citation>
    <scope>NUCLEOTIDE SEQUENCE</scope>
</reference>
<organism evidence="2">
    <name type="scientific">marine sediment metagenome</name>
    <dbReference type="NCBI Taxonomy" id="412755"/>
    <lineage>
        <taxon>unclassified sequences</taxon>
        <taxon>metagenomes</taxon>
        <taxon>ecological metagenomes</taxon>
    </lineage>
</organism>
<feature type="compositionally biased region" description="Basic residues" evidence="1">
    <location>
        <begin position="40"/>
        <end position="50"/>
    </location>
</feature>